<dbReference type="Proteomes" id="UP000593562">
    <property type="component" value="Unassembled WGS sequence"/>
</dbReference>
<reference evidence="10 11" key="1">
    <citation type="journal article" date="2020" name="Nat. Commun.">
        <title>Genome of Tripterygium wilfordii and identification of cytochrome P450 involved in triptolide biosynthesis.</title>
        <authorList>
            <person name="Tu L."/>
            <person name="Su P."/>
            <person name="Zhang Z."/>
            <person name="Gao L."/>
            <person name="Wang J."/>
            <person name="Hu T."/>
            <person name="Zhou J."/>
            <person name="Zhang Y."/>
            <person name="Zhao Y."/>
            <person name="Liu Y."/>
            <person name="Song Y."/>
            <person name="Tong Y."/>
            <person name="Lu Y."/>
            <person name="Yang J."/>
            <person name="Xu C."/>
            <person name="Jia M."/>
            <person name="Peters R.J."/>
            <person name="Huang L."/>
            <person name="Gao W."/>
        </authorList>
    </citation>
    <scope>NUCLEOTIDE SEQUENCE [LARGE SCALE GENOMIC DNA]</scope>
    <source>
        <strain evidence="11">cv. XIE 37</strain>
        <tissue evidence="10">Leaf</tissue>
    </source>
</reference>
<comment type="caution">
    <text evidence="10">The sequence shown here is derived from an EMBL/GenBank/DDBJ whole genome shotgun (WGS) entry which is preliminary data.</text>
</comment>
<dbReference type="PANTHER" id="PTHR32444">
    <property type="entry name" value="BULB-TYPE LECTIN DOMAIN-CONTAINING PROTEIN"/>
    <property type="match status" value="1"/>
</dbReference>
<protein>
    <recommendedName>
        <fullName evidence="1">non-specific serine/threonine protein kinase</fullName>
        <ecNumber evidence="1">2.7.11.1</ecNumber>
    </recommendedName>
</protein>
<evidence type="ECO:0000313" key="11">
    <source>
        <dbReference type="Proteomes" id="UP000593562"/>
    </source>
</evidence>
<comment type="caution">
    <text evidence="6">Lacks conserved residue(s) required for the propagation of feature annotation.</text>
</comment>
<dbReference type="EC" id="2.7.11.1" evidence="1"/>
<keyword evidence="7" id="KW-0472">Membrane</keyword>
<feature type="domain" description="Apple" evidence="9">
    <location>
        <begin position="184"/>
        <end position="269"/>
    </location>
</feature>
<dbReference type="InterPro" id="IPR000742">
    <property type="entry name" value="EGF"/>
</dbReference>
<gene>
    <name evidence="10" type="ORF">HS088_TW09G00262</name>
</gene>
<dbReference type="InterPro" id="IPR000858">
    <property type="entry name" value="S_locus_glycoprot_dom"/>
</dbReference>
<feature type="transmembrane region" description="Helical" evidence="7">
    <location>
        <begin position="283"/>
        <end position="303"/>
    </location>
</feature>
<dbReference type="AlphaFoldDB" id="A0A7J7D7J8"/>
<comment type="catalytic activity">
    <reaction evidence="4">
        <text>L-threonyl-[protein] + ATP = O-phospho-L-threonyl-[protein] + ADP + H(+)</text>
        <dbReference type="Rhea" id="RHEA:46608"/>
        <dbReference type="Rhea" id="RHEA-COMP:11060"/>
        <dbReference type="Rhea" id="RHEA-COMP:11605"/>
        <dbReference type="ChEBI" id="CHEBI:15378"/>
        <dbReference type="ChEBI" id="CHEBI:30013"/>
        <dbReference type="ChEBI" id="CHEBI:30616"/>
        <dbReference type="ChEBI" id="CHEBI:61977"/>
        <dbReference type="ChEBI" id="CHEBI:456216"/>
        <dbReference type="EC" id="2.7.11.1"/>
    </reaction>
</comment>
<dbReference type="Pfam" id="PF00954">
    <property type="entry name" value="S_locus_glycop"/>
    <property type="match status" value="1"/>
</dbReference>
<keyword evidence="7" id="KW-0812">Transmembrane</keyword>
<dbReference type="SMART" id="SM00473">
    <property type="entry name" value="PAN_AP"/>
    <property type="match status" value="1"/>
</dbReference>
<evidence type="ECO:0000256" key="3">
    <source>
        <dbReference type="ARBA" id="ARBA00023157"/>
    </source>
</evidence>
<sequence length="356" mass="40361">MRAYVHSDIGEIRPFTSWRSRNDPSLGNYSMSIDSRGAPQIVILDGSKRRWRSGHWNSQIFLGIPNMTLVANYLYGFKLNNDGFGNVYFTYIPNDSSHLLRFHLKWDGMDEQLRWDEDAKQWQKMQSQPANECEIYNYCGNFTTCSVFDSPKCRCMDGFEPTRQEQWRRGNWTDGCKRKTQSQCQRNGSVAGGGGGEDGFKALTGMKLPDFADMVRLTASETCKEQCSANCSCIAYANVPSIGCLIWSENLVDVQHFDKGGSSFFLRLADSELGGKRKLSTPLIVVIAFAGVFFLGIFIWFLLRLKEKLKVLPASIPPSLIRNSEMPVFEVSKEYSTDLSGPAELLMYTLKLKENR</sequence>
<evidence type="ECO:0000256" key="6">
    <source>
        <dbReference type="PROSITE-ProRule" id="PRU00076"/>
    </source>
</evidence>
<dbReference type="PROSITE" id="PS50026">
    <property type="entry name" value="EGF_3"/>
    <property type="match status" value="1"/>
</dbReference>
<keyword evidence="6" id="KW-0245">EGF-like domain</keyword>
<keyword evidence="11" id="KW-1185">Reference proteome</keyword>
<evidence type="ECO:0000256" key="7">
    <source>
        <dbReference type="SAM" id="Phobius"/>
    </source>
</evidence>
<organism evidence="10 11">
    <name type="scientific">Tripterygium wilfordii</name>
    <name type="common">Thunder God vine</name>
    <dbReference type="NCBI Taxonomy" id="458696"/>
    <lineage>
        <taxon>Eukaryota</taxon>
        <taxon>Viridiplantae</taxon>
        <taxon>Streptophyta</taxon>
        <taxon>Embryophyta</taxon>
        <taxon>Tracheophyta</taxon>
        <taxon>Spermatophyta</taxon>
        <taxon>Magnoliopsida</taxon>
        <taxon>eudicotyledons</taxon>
        <taxon>Gunneridae</taxon>
        <taxon>Pentapetalae</taxon>
        <taxon>rosids</taxon>
        <taxon>fabids</taxon>
        <taxon>Celastrales</taxon>
        <taxon>Celastraceae</taxon>
        <taxon>Tripterygium</taxon>
    </lineage>
</organism>
<keyword evidence="3" id="KW-1015">Disulfide bond</keyword>
<dbReference type="EMBL" id="JAAARO010000009">
    <property type="protein sequence ID" value="KAF5742219.1"/>
    <property type="molecule type" value="Genomic_DNA"/>
</dbReference>
<evidence type="ECO:0000256" key="4">
    <source>
        <dbReference type="ARBA" id="ARBA00047899"/>
    </source>
</evidence>
<keyword evidence="2" id="KW-0732">Signal</keyword>
<evidence type="ECO:0000259" key="8">
    <source>
        <dbReference type="PROSITE" id="PS50026"/>
    </source>
</evidence>
<dbReference type="InParanoid" id="A0A7J7D7J8"/>
<evidence type="ECO:0000259" key="9">
    <source>
        <dbReference type="PROSITE" id="PS50948"/>
    </source>
</evidence>
<dbReference type="CDD" id="cd00054">
    <property type="entry name" value="EGF_CA"/>
    <property type="match status" value="1"/>
</dbReference>
<name>A0A7J7D7J8_TRIWF</name>
<evidence type="ECO:0000256" key="1">
    <source>
        <dbReference type="ARBA" id="ARBA00012513"/>
    </source>
</evidence>
<proteinExistence type="predicted"/>
<dbReference type="Pfam" id="PF08276">
    <property type="entry name" value="PAN_2"/>
    <property type="match status" value="1"/>
</dbReference>
<dbReference type="PROSITE" id="PS50948">
    <property type="entry name" value="PAN"/>
    <property type="match status" value="1"/>
</dbReference>
<feature type="domain" description="EGF-like" evidence="8">
    <location>
        <begin position="129"/>
        <end position="165"/>
    </location>
</feature>
<dbReference type="GO" id="GO:0004674">
    <property type="term" value="F:protein serine/threonine kinase activity"/>
    <property type="evidence" value="ECO:0007669"/>
    <property type="project" value="UniProtKB-EC"/>
</dbReference>
<dbReference type="CDD" id="cd01098">
    <property type="entry name" value="PAN_AP_plant"/>
    <property type="match status" value="1"/>
</dbReference>
<evidence type="ECO:0000256" key="5">
    <source>
        <dbReference type="ARBA" id="ARBA00048679"/>
    </source>
</evidence>
<evidence type="ECO:0000256" key="2">
    <source>
        <dbReference type="ARBA" id="ARBA00022729"/>
    </source>
</evidence>
<dbReference type="InterPro" id="IPR003609">
    <property type="entry name" value="Pan_app"/>
</dbReference>
<dbReference type="PANTHER" id="PTHR32444:SF242">
    <property type="entry name" value="G-TYPE LECTIN S-RECEPTOR-LIKE SERINE_THREONINE-PROTEIN KINASE RKS1"/>
    <property type="match status" value="1"/>
</dbReference>
<keyword evidence="7" id="KW-1133">Transmembrane helix</keyword>
<accession>A0A7J7D7J8</accession>
<comment type="catalytic activity">
    <reaction evidence="5">
        <text>L-seryl-[protein] + ATP = O-phospho-L-seryl-[protein] + ADP + H(+)</text>
        <dbReference type="Rhea" id="RHEA:17989"/>
        <dbReference type="Rhea" id="RHEA-COMP:9863"/>
        <dbReference type="Rhea" id="RHEA-COMP:11604"/>
        <dbReference type="ChEBI" id="CHEBI:15378"/>
        <dbReference type="ChEBI" id="CHEBI:29999"/>
        <dbReference type="ChEBI" id="CHEBI:30616"/>
        <dbReference type="ChEBI" id="CHEBI:83421"/>
        <dbReference type="ChEBI" id="CHEBI:456216"/>
        <dbReference type="EC" id="2.7.11.1"/>
    </reaction>
</comment>
<evidence type="ECO:0000313" key="10">
    <source>
        <dbReference type="EMBL" id="KAF5742219.1"/>
    </source>
</evidence>
<dbReference type="GO" id="GO:0048544">
    <property type="term" value="P:recognition of pollen"/>
    <property type="evidence" value="ECO:0007669"/>
    <property type="project" value="InterPro"/>
</dbReference>